<comment type="similarity">
    <text evidence="4">Belongs to the zinc-containing alcohol dehydrogenase family.</text>
</comment>
<protein>
    <recommendedName>
        <fullName evidence="5">Enoyl reductase (ER) domain-containing protein</fullName>
    </recommendedName>
</protein>
<comment type="caution">
    <text evidence="6">The sequence shown here is derived from an EMBL/GenBank/DDBJ whole genome shotgun (WGS) entry which is preliminary data.</text>
</comment>
<dbReference type="Gene3D" id="3.90.180.10">
    <property type="entry name" value="Medium-chain alcohol dehydrogenases, catalytic domain"/>
    <property type="match status" value="1"/>
</dbReference>
<keyword evidence="1 4" id="KW-0479">Metal-binding</keyword>
<dbReference type="InterPro" id="IPR020843">
    <property type="entry name" value="ER"/>
</dbReference>
<comment type="cofactor">
    <cofactor evidence="4">
        <name>Zn(2+)</name>
        <dbReference type="ChEBI" id="CHEBI:29105"/>
    </cofactor>
</comment>
<keyword evidence="3" id="KW-0560">Oxidoreductase</keyword>
<dbReference type="Proteomes" id="UP000015527">
    <property type="component" value="Unassembled WGS sequence"/>
</dbReference>
<evidence type="ECO:0000313" key="7">
    <source>
        <dbReference type="Proteomes" id="UP000015527"/>
    </source>
</evidence>
<dbReference type="OrthoDB" id="9773078at2"/>
<evidence type="ECO:0000256" key="2">
    <source>
        <dbReference type="ARBA" id="ARBA00022833"/>
    </source>
</evidence>
<dbReference type="EMBL" id="ATHL01000076">
    <property type="protein sequence ID" value="EQB15362.1"/>
    <property type="molecule type" value="Genomic_DNA"/>
</dbReference>
<sequence length="350" mass="37481">MKAALKTADGTFSVEDVDRPELPGPDWVMIRVRVAGICGTDLRHWRKHEHDLAGHIMGHELAGDVVDVGGEVDNVSVGDRVVAETVLGCGKCEYCRARRYNICPDLYATRTKTVSRAYGQFLVAPASHVYRLPDHVSFEEAALVDTLSVCLHAQHLSGLTINHRVAVIGAGPIGLGQLMLAKASGADVMIVDPVDSALALAQELGADLTVNPERDDVATAMGSMTGGRGADIVFECAGGPSMPETLPLATRLVRRGGKVVIVGGFDPGVTEIGLEWQRIQMSEIQLVPSASFAWADLDKEQGEVVELIGKGRLPVEKLVTHRFPLARINEAFACAESKQQTGAVFVAIEM</sequence>
<keyword evidence="7" id="KW-1185">Reference proteome</keyword>
<name>T0HQN6_9SPHN</name>
<keyword evidence="2 4" id="KW-0862">Zinc</keyword>
<dbReference type="RefSeq" id="WP_021234255.1">
    <property type="nucleotide sequence ID" value="NZ_ATHL01000076.1"/>
</dbReference>
<dbReference type="GO" id="GO:0016616">
    <property type="term" value="F:oxidoreductase activity, acting on the CH-OH group of donors, NAD or NADP as acceptor"/>
    <property type="evidence" value="ECO:0007669"/>
    <property type="project" value="UniProtKB-ARBA"/>
</dbReference>
<dbReference type="Pfam" id="PF08240">
    <property type="entry name" value="ADH_N"/>
    <property type="match status" value="1"/>
</dbReference>
<dbReference type="AlphaFoldDB" id="T0HQN6"/>
<dbReference type="PANTHER" id="PTHR43401">
    <property type="entry name" value="L-THREONINE 3-DEHYDROGENASE"/>
    <property type="match status" value="1"/>
</dbReference>
<evidence type="ECO:0000256" key="4">
    <source>
        <dbReference type="RuleBase" id="RU361277"/>
    </source>
</evidence>
<dbReference type="PROSITE" id="PS00059">
    <property type="entry name" value="ADH_ZINC"/>
    <property type="match status" value="1"/>
</dbReference>
<organism evidence="6 7">
    <name type="scientific">Novosphingobium lindaniclasticum LE124</name>
    <dbReference type="NCBI Taxonomy" id="1096930"/>
    <lineage>
        <taxon>Bacteria</taxon>
        <taxon>Pseudomonadati</taxon>
        <taxon>Pseudomonadota</taxon>
        <taxon>Alphaproteobacteria</taxon>
        <taxon>Sphingomonadales</taxon>
        <taxon>Sphingomonadaceae</taxon>
        <taxon>Novosphingobium</taxon>
    </lineage>
</organism>
<dbReference type="eggNOG" id="COG1063">
    <property type="taxonomic scope" value="Bacteria"/>
</dbReference>
<evidence type="ECO:0000256" key="3">
    <source>
        <dbReference type="ARBA" id="ARBA00023002"/>
    </source>
</evidence>
<dbReference type="InterPro" id="IPR013154">
    <property type="entry name" value="ADH-like_N"/>
</dbReference>
<reference evidence="6 7" key="1">
    <citation type="journal article" date="2013" name="Genome Announc.">
        <title>Genome Sequence of Novosphingobium lindaniclasticum LE124T, Isolated from a Hexachlorocyclohexane Dumpsite.</title>
        <authorList>
            <person name="Saxena A."/>
            <person name="Nayyar N."/>
            <person name="Sangwan N."/>
            <person name="Kumari R."/>
            <person name="Khurana J.P."/>
            <person name="Lal R."/>
        </authorList>
    </citation>
    <scope>NUCLEOTIDE SEQUENCE [LARGE SCALE GENOMIC DNA]</scope>
    <source>
        <strain evidence="6 7">LE124</strain>
    </source>
</reference>
<dbReference type="InterPro" id="IPR011032">
    <property type="entry name" value="GroES-like_sf"/>
</dbReference>
<dbReference type="InterPro" id="IPR036291">
    <property type="entry name" value="NAD(P)-bd_dom_sf"/>
</dbReference>
<dbReference type="PATRIC" id="fig|1096930.3.peg.2401"/>
<dbReference type="SMART" id="SM00829">
    <property type="entry name" value="PKS_ER"/>
    <property type="match status" value="1"/>
</dbReference>
<dbReference type="SUPFAM" id="SSF50129">
    <property type="entry name" value="GroES-like"/>
    <property type="match status" value="1"/>
</dbReference>
<dbReference type="Pfam" id="PF00107">
    <property type="entry name" value="ADH_zinc_N"/>
    <property type="match status" value="1"/>
</dbReference>
<dbReference type="Gene3D" id="3.40.50.720">
    <property type="entry name" value="NAD(P)-binding Rossmann-like Domain"/>
    <property type="match status" value="1"/>
</dbReference>
<evidence type="ECO:0000313" key="6">
    <source>
        <dbReference type="EMBL" id="EQB15362.1"/>
    </source>
</evidence>
<gene>
    <name evidence="6" type="ORF">L284_12045</name>
</gene>
<feature type="domain" description="Enoyl reductase (ER)" evidence="5">
    <location>
        <begin position="10"/>
        <end position="346"/>
    </location>
</feature>
<dbReference type="InterPro" id="IPR050129">
    <property type="entry name" value="Zn_alcohol_dh"/>
</dbReference>
<evidence type="ECO:0000259" key="5">
    <source>
        <dbReference type="SMART" id="SM00829"/>
    </source>
</evidence>
<evidence type="ECO:0000256" key="1">
    <source>
        <dbReference type="ARBA" id="ARBA00022723"/>
    </source>
</evidence>
<dbReference type="PANTHER" id="PTHR43401:SF2">
    <property type="entry name" value="L-THREONINE 3-DEHYDROGENASE"/>
    <property type="match status" value="1"/>
</dbReference>
<dbReference type="GO" id="GO:0008270">
    <property type="term" value="F:zinc ion binding"/>
    <property type="evidence" value="ECO:0007669"/>
    <property type="project" value="InterPro"/>
</dbReference>
<dbReference type="InterPro" id="IPR013149">
    <property type="entry name" value="ADH-like_C"/>
</dbReference>
<proteinExistence type="inferred from homology"/>
<dbReference type="InterPro" id="IPR002328">
    <property type="entry name" value="ADH_Zn_CS"/>
</dbReference>
<dbReference type="SUPFAM" id="SSF51735">
    <property type="entry name" value="NAD(P)-binding Rossmann-fold domains"/>
    <property type="match status" value="1"/>
</dbReference>
<accession>T0HQN6</accession>